<keyword evidence="1" id="KW-1133">Transmembrane helix</keyword>
<protein>
    <submittedName>
        <fullName evidence="2">Uncharacterized protein</fullName>
    </submittedName>
</protein>
<feature type="transmembrane region" description="Helical" evidence="1">
    <location>
        <begin position="21"/>
        <end position="39"/>
    </location>
</feature>
<comment type="caution">
    <text evidence="2">The sequence shown here is derived from an EMBL/GenBank/DDBJ whole genome shotgun (WGS) entry which is preliminary data.</text>
</comment>
<accession>A0ABV2WBX3</accession>
<sequence length="40" mass="4201">MGGLALAKVRYDQYLRFMAPLMGMLLVAVAGFLALGAALS</sequence>
<evidence type="ECO:0000256" key="1">
    <source>
        <dbReference type="SAM" id="Phobius"/>
    </source>
</evidence>
<name>A0ABV2WBX3_9ACTN</name>
<dbReference type="RefSeq" id="WP_359659439.1">
    <property type="nucleotide sequence ID" value="NZ_JBEXZO010000015.1"/>
</dbReference>
<evidence type="ECO:0000313" key="3">
    <source>
        <dbReference type="Proteomes" id="UP001550378"/>
    </source>
</evidence>
<evidence type="ECO:0000313" key="2">
    <source>
        <dbReference type="EMBL" id="MEU0710860.1"/>
    </source>
</evidence>
<keyword evidence="1" id="KW-0812">Transmembrane</keyword>
<organism evidence="2 3">
    <name type="scientific">Streptomyces lavendulocolor</name>
    <dbReference type="NCBI Taxonomy" id="67316"/>
    <lineage>
        <taxon>Bacteria</taxon>
        <taxon>Bacillati</taxon>
        <taxon>Actinomycetota</taxon>
        <taxon>Actinomycetes</taxon>
        <taxon>Kitasatosporales</taxon>
        <taxon>Streptomycetaceae</taxon>
        <taxon>Streptomyces</taxon>
    </lineage>
</organism>
<keyword evidence="1" id="KW-0472">Membrane</keyword>
<proteinExistence type="predicted"/>
<dbReference type="Proteomes" id="UP001550378">
    <property type="component" value="Unassembled WGS sequence"/>
</dbReference>
<keyword evidence="3" id="KW-1185">Reference proteome</keyword>
<dbReference type="EMBL" id="JBEXZR010000029">
    <property type="protein sequence ID" value="MEU0710860.1"/>
    <property type="molecule type" value="Genomic_DNA"/>
</dbReference>
<gene>
    <name evidence="2" type="ORF">ABZ508_26195</name>
</gene>
<reference evidence="2 3" key="1">
    <citation type="submission" date="2024-06" db="EMBL/GenBank/DDBJ databases">
        <title>The Natural Products Discovery Center: Release of the First 8490 Sequenced Strains for Exploring Actinobacteria Biosynthetic Diversity.</title>
        <authorList>
            <person name="Kalkreuter E."/>
            <person name="Kautsar S.A."/>
            <person name="Yang D."/>
            <person name="Bader C.D."/>
            <person name="Teijaro C.N."/>
            <person name="Fluegel L."/>
            <person name="Davis C.M."/>
            <person name="Simpson J.R."/>
            <person name="Lauterbach L."/>
            <person name="Steele A.D."/>
            <person name="Gui C."/>
            <person name="Meng S."/>
            <person name="Li G."/>
            <person name="Viehrig K."/>
            <person name="Ye F."/>
            <person name="Su P."/>
            <person name="Kiefer A.F."/>
            <person name="Nichols A."/>
            <person name="Cepeda A.J."/>
            <person name="Yan W."/>
            <person name="Fan B."/>
            <person name="Jiang Y."/>
            <person name="Adhikari A."/>
            <person name="Zheng C.-J."/>
            <person name="Schuster L."/>
            <person name="Cowan T.M."/>
            <person name="Smanski M.J."/>
            <person name="Chevrette M.G."/>
            <person name="De Carvalho L.P.S."/>
            <person name="Shen B."/>
        </authorList>
    </citation>
    <scope>NUCLEOTIDE SEQUENCE [LARGE SCALE GENOMIC DNA]</scope>
    <source>
        <strain evidence="2 3">NPDC006337</strain>
    </source>
</reference>